<dbReference type="InterPro" id="IPR001342">
    <property type="entry name" value="HDH_cat"/>
</dbReference>
<dbReference type="SUPFAM" id="SSF55021">
    <property type="entry name" value="ACT-like"/>
    <property type="match status" value="1"/>
</dbReference>
<evidence type="ECO:0000256" key="15">
    <source>
        <dbReference type="PIRSR" id="PIRSR000098-2"/>
    </source>
</evidence>
<keyword evidence="7 16" id="KW-0028">Amino-acid biosynthesis</keyword>
<proteinExistence type="inferred from homology"/>
<dbReference type="PIRSF" id="PIRSF000098">
    <property type="entry name" value="Homoser_dehydrog"/>
    <property type="match status" value="1"/>
</dbReference>
<reference evidence="19" key="1">
    <citation type="submission" date="2020-10" db="EMBL/GenBank/DDBJ databases">
        <authorList>
            <person name="Gilroy R."/>
        </authorList>
    </citation>
    <scope>NUCLEOTIDE SEQUENCE</scope>
    <source>
        <strain evidence="19">ChiGjej2B2-16831</strain>
    </source>
</reference>
<comment type="pathway">
    <text evidence="2 16">Amino-acid biosynthesis; L-threonine biosynthesis; L-threonine from L-aspartate: step 3/5.</text>
</comment>
<dbReference type="PANTHER" id="PTHR43331:SF1">
    <property type="entry name" value="HOMOSERINE DEHYDROGENASE"/>
    <property type="match status" value="1"/>
</dbReference>
<dbReference type="Proteomes" id="UP000824128">
    <property type="component" value="Unassembled WGS sequence"/>
</dbReference>
<dbReference type="PROSITE" id="PS51671">
    <property type="entry name" value="ACT"/>
    <property type="match status" value="1"/>
</dbReference>
<dbReference type="PANTHER" id="PTHR43331">
    <property type="entry name" value="HOMOSERINE DEHYDROGENASE"/>
    <property type="match status" value="1"/>
</dbReference>
<dbReference type="Gene3D" id="3.30.360.10">
    <property type="entry name" value="Dihydrodipicolinate Reductase, domain 2"/>
    <property type="match status" value="1"/>
</dbReference>
<feature type="domain" description="ACT" evidence="18">
    <location>
        <begin position="351"/>
        <end position="426"/>
    </location>
</feature>
<organism evidence="19 20">
    <name type="scientific">Candidatus Aphodomorpha intestinavium</name>
    <dbReference type="NCBI Taxonomy" id="2840672"/>
    <lineage>
        <taxon>Bacteria</taxon>
        <taxon>Bacillati</taxon>
        <taxon>Bacillota</taxon>
        <taxon>Clostridia</taxon>
        <taxon>Eubacteriales</taxon>
        <taxon>Candidatus Aphodomorpha</taxon>
    </lineage>
</organism>
<dbReference type="GO" id="GO:0009086">
    <property type="term" value="P:methionine biosynthetic process"/>
    <property type="evidence" value="ECO:0007669"/>
    <property type="project" value="UniProtKB-KW"/>
</dbReference>
<gene>
    <name evidence="19" type="ORF">IAD24_02925</name>
</gene>
<dbReference type="InterPro" id="IPR036291">
    <property type="entry name" value="NAD(P)-bd_dom_sf"/>
</dbReference>
<keyword evidence="10 16" id="KW-0560">Oxidoreductase</keyword>
<dbReference type="GO" id="GO:0050661">
    <property type="term" value="F:NADP binding"/>
    <property type="evidence" value="ECO:0007669"/>
    <property type="project" value="InterPro"/>
</dbReference>
<dbReference type="InterPro" id="IPR019811">
    <property type="entry name" value="HDH_CS"/>
</dbReference>
<dbReference type="InterPro" id="IPR016204">
    <property type="entry name" value="HDH"/>
</dbReference>
<dbReference type="Gene3D" id="3.30.70.260">
    <property type="match status" value="1"/>
</dbReference>
<evidence type="ECO:0000256" key="5">
    <source>
        <dbReference type="ARBA" id="ARBA00013213"/>
    </source>
</evidence>
<keyword evidence="12 16" id="KW-0486">Methionine biosynthesis</keyword>
<feature type="binding site" evidence="15">
    <location>
        <begin position="9"/>
        <end position="16"/>
    </location>
    <ligand>
        <name>NADP(+)</name>
        <dbReference type="ChEBI" id="CHEBI:58349"/>
    </ligand>
</feature>
<protein>
    <recommendedName>
        <fullName evidence="6 16">Homoserine dehydrogenase</fullName>
        <ecNumber evidence="5 16">1.1.1.3</ecNumber>
    </recommendedName>
</protein>
<evidence type="ECO:0000256" key="10">
    <source>
        <dbReference type="ARBA" id="ARBA00023002"/>
    </source>
</evidence>
<evidence type="ECO:0000256" key="12">
    <source>
        <dbReference type="ARBA" id="ARBA00023167"/>
    </source>
</evidence>
<evidence type="ECO:0000313" key="20">
    <source>
        <dbReference type="Proteomes" id="UP000824128"/>
    </source>
</evidence>
<evidence type="ECO:0000256" key="9">
    <source>
        <dbReference type="ARBA" id="ARBA00022857"/>
    </source>
</evidence>
<evidence type="ECO:0000256" key="17">
    <source>
        <dbReference type="RuleBase" id="RU004171"/>
    </source>
</evidence>
<name>A0A9D1STD8_9FIRM</name>
<evidence type="ECO:0000256" key="7">
    <source>
        <dbReference type="ARBA" id="ARBA00022605"/>
    </source>
</evidence>
<evidence type="ECO:0000256" key="6">
    <source>
        <dbReference type="ARBA" id="ARBA00013376"/>
    </source>
</evidence>
<comment type="caution">
    <text evidence="19">The sequence shown here is derived from an EMBL/GenBank/DDBJ whole genome shotgun (WGS) entry which is preliminary data.</text>
</comment>
<evidence type="ECO:0000256" key="4">
    <source>
        <dbReference type="ARBA" id="ARBA00006753"/>
    </source>
</evidence>
<dbReference type="Pfam" id="PF00742">
    <property type="entry name" value="Homoserine_dh"/>
    <property type="match status" value="1"/>
</dbReference>
<dbReference type="GO" id="GO:0004412">
    <property type="term" value="F:homoserine dehydrogenase activity"/>
    <property type="evidence" value="ECO:0007669"/>
    <property type="project" value="UniProtKB-EC"/>
</dbReference>
<comment type="pathway">
    <text evidence="3 16">Amino-acid biosynthesis; L-methionine biosynthesis via de novo pathway; L-homoserine from L-aspartate: step 3/3.</text>
</comment>
<dbReference type="AlphaFoldDB" id="A0A9D1STD8"/>
<dbReference type="FunFam" id="3.30.360.10:FF:000005">
    <property type="entry name" value="Homoserine dehydrogenase"/>
    <property type="match status" value="1"/>
</dbReference>
<keyword evidence="8 16" id="KW-0791">Threonine biosynthesis</keyword>
<comment type="similarity">
    <text evidence="4 17">Belongs to the homoserine dehydrogenase family.</text>
</comment>
<evidence type="ECO:0000256" key="8">
    <source>
        <dbReference type="ARBA" id="ARBA00022697"/>
    </source>
</evidence>
<sequence>MTTHTLAILGFGTVGSGVYRIATENHDDILHRELLDLRVGRILVRDFEHEPNLHLAPRALFTTSIEDILNDETVGIVVECMGGVEPARTFILRALERGKTVVTSNKEVMSKHWHEFDAAARRSGAGLYLEATVGGGIPIIRTLIDSMQANNVERVMGIINGTTNYILTKMAEEGRAFDEVLQEAQRLGYAEANPTADVEGYDAMYKLSILSSLAFHAHMPIDAIYREGITKLTAEDFEAAELLGYEIKLLAIGKKNGHAIEVRVHPTMVPKAHPLASVRGVFNAIFLTGHAVGDVMLYGRGAGCMPTASAVMSDVIYACHAGGRHRYTTFRNEAGMSEEIELVRDFSCIYCVRLSVHDAPGTMAAIATVFARHGVSLKDVLQLGERAGGSSHITFMTHTARELSVQAALDEIRGLPCVHSVESVIRAEA</sequence>
<evidence type="ECO:0000256" key="2">
    <source>
        <dbReference type="ARBA" id="ARBA00005056"/>
    </source>
</evidence>
<keyword evidence="11" id="KW-0915">Sodium</keyword>
<dbReference type="GO" id="GO:0009088">
    <property type="term" value="P:threonine biosynthetic process"/>
    <property type="evidence" value="ECO:0007669"/>
    <property type="project" value="UniProtKB-KW"/>
</dbReference>
<reference evidence="19" key="2">
    <citation type="journal article" date="2021" name="PeerJ">
        <title>Extensive microbial diversity within the chicken gut microbiome revealed by metagenomics and culture.</title>
        <authorList>
            <person name="Gilroy R."/>
            <person name="Ravi A."/>
            <person name="Getino M."/>
            <person name="Pursley I."/>
            <person name="Horton D.L."/>
            <person name="Alikhan N.F."/>
            <person name="Baker D."/>
            <person name="Gharbi K."/>
            <person name="Hall N."/>
            <person name="Watson M."/>
            <person name="Adriaenssens E.M."/>
            <person name="Foster-Nyarko E."/>
            <person name="Jarju S."/>
            <person name="Secka A."/>
            <person name="Antonio M."/>
            <person name="Oren A."/>
            <person name="Chaudhuri R.R."/>
            <person name="La Ragione R."/>
            <person name="Hildebrand F."/>
            <person name="Pallen M.J."/>
        </authorList>
    </citation>
    <scope>NUCLEOTIDE SEQUENCE</scope>
    <source>
        <strain evidence="19">ChiGjej2B2-16831</strain>
    </source>
</reference>
<dbReference type="NCBIfam" id="NF004976">
    <property type="entry name" value="PRK06349.1"/>
    <property type="match status" value="1"/>
</dbReference>
<evidence type="ECO:0000256" key="16">
    <source>
        <dbReference type="RuleBase" id="RU000579"/>
    </source>
</evidence>
<evidence type="ECO:0000256" key="14">
    <source>
        <dbReference type="PIRSR" id="PIRSR000098-1"/>
    </source>
</evidence>
<dbReference type="Pfam" id="PF01842">
    <property type="entry name" value="ACT"/>
    <property type="match status" value="1"/>
</dbReference>
<comment type="catalytic activity">
    <reaction evidence="13">
        <text>L-homoserine + NADP(+) = L-aspartate 4-semialdehyde + NADPH + H(+)</text>
        <dbReference type="Rhea" id="RHEA:15761"/>
        <dbReference type="ChEBI" id="CHEBI:15378"/>
        <dbReference type="ChEBI" id="CHEBI:57476"/>
        <dbReference type="ChEBI" id="CHEBI:57783"/>
        <dbReference type="ChEBI" id="CHEBI:58349"/>
        <dbReference type="ChEBI" id="CHEBI:537519"/>
        <dbReference type="EC" id="1.1.1.3"/>
    </reaction>
    <physiologicalReaction direction="right-to-left" evidence="13">
        <dbReference type="Rhea" id="RHEA:15763"/>
    </physiologicalReaction>
</comment>
<dbReference type="InterPro" id="IPR005106">
    <property type="entry name" value="Asp/hSer_DH_NAD-bd"/>
</dbReference>
<comment type="cofactor">
    <cofactor evidence="1">
        <name>a metal cation</name>
        <dbReference type="ChEBI" id="CHEBI:25213"/>
    </cofactor>
</comment>
<dbReference type="EMBL" id="DVNZ01000094">
    <property type="protein sequence ID" value="HIU94091.1"/>
    <property type="molecule type" value="Genomic_DNA"/>
</dbReference>
<feature type="binding site" evidence="15">
    <location>
        <position position="191"/>
    </location>
    <ligand>
        <name>L-homoserine</name>
        <dbReference type="ChEBI" id="CHEBI:57476"/>
    </ligand>
</feature>
<dbReference type="SUPFAM" id="SSF55347">
    <property type="entry name" value="Glyceraldehyde-3-phosphate dehydrogenase-like, C-terminal domain"/>
    <property type="match status" value="1"/>
</dbReference>
<dbReference type="PROSITE" id="PS01042">
    <property type="entry name" value="HOMOSER_DHGENASE"/>
    <property type="match status" value="1"/>
</dbReference>
<dbReference type="EC" id="1.1.1.3" evidence="5 16"/>
<evidence type="ECO:0000256" key="13">
    <source>
        <dbReference type="ARBA" id="ARBA00048841"/>
    </source>
</evidence>
<keyword evidence="9 15" id="KW-0521">NADP</keyword>
<evidence type="ECO:0000313" key="19">
    <source>
        <dbReference type="EMBL" id="HIU94091.1"/>
    </source>
</evidence>
<feature type="binding site" evidence="15">
    <location>
        <position position="106"/>
    </location>
    <ligand>
        <name>NADPH</name>
        <dbReference type="ChEBI" id="CHEBI:57783"/>
    </ligand>
</feature>
<dbReference type="CDD" id="cd04881">
    <property type="entry name" value="ACT_HSDH-Hom"/>
    <property type="match status" value="1"/>
</dbReference>
<feature type="active site" description="Proton donor" evidence="14">
    <location>
        <position position="206"/>
    </location>
</feature>
<dbReference type="Gene3D" id="3.40.50.720">
    <property type="entry name" value="NAD(P)-binding Rossmann-like Domain"/>
    <property type="match status" value="1"/>
</dbReference>
<evidence type="ECO:0000256" key="1">
    <source>
        <dbReference type="ARBA" id="ARBA00001920"/>
    </source>
</evidence>
<dbReference type="InterPro" id="IPR002912">
    <property type="entry name" value="ACT_dom"/>
</dbReference>
<dbReference type="Pfam" id="PF03447">
    <property type="entry name" value="NAD_binding_3"/>
    <property type="match status" value="1"/>
</dbReference>
<evidence type="ECO:0000259" key="18">
    <source>
        <dbReference type="PROSITE" id="PS51671"/>
    </source>
</evidence>
<evidence type="ECO:0000256" key="3">
    <source>
        <dbReference type="ARBA" id="ARBA00005062"/>
    </source>
</evidence>
<evidence type="ECO:0000256" key="11">
    <source>
        <dbReference type="ARBA" id="ARBA00023053"/>
    </source>
</evidence>
<dbReference type="SUPFAM" id="SSF51735">
    <property type="entry name" value="NAD(P)-binding Rossmann-fold domains"/>
    <property type="match status" value="1"/>
</dbReference>
<accession>A0A9D1STD8</accession>
<dbReference type="InterPro" id="IPR045865">
    <property type="entry name" value="ACT-like_dom_sf"/>
</dbReference>